<protein>
    <recommendedName>
        <fullName evidence="3">MinD-like ATPase involved in chromosome partitioning or flagellar assembly</fullName>
    </recommendedName>
</protein>
<evidence type="ECO:0000313" key="1">
    <source>
        <dbReference type="EMBL" id="MBS2966536.1"/>
    </source>
</evidence>
<dbReference type="Proteomes" id="UP000677913">
    <property type="component" value="Unassembled WGS sequence"/>
</dbReference>
<gene>
    <name evidence="1" type="ORF">KGA66_26085</name>
</gene>
<dbReference type="SUPFAM" id="SSF52540">
    <property type="entry name" value="P-loop containing nucleoside triphosphate hydrolases"/>
    <property type="match status" value="1"/>
</dbReference>
<accession>A0A8J7WQ88</accession>
<evidence type="ECO:0000313" key="2">
    <source>
        <dbReference type="Proteomes" id="UP000677913"/>
    </source>
</evidence>
<proteinExistence type="predicted"/>
<organism evidence="1 2">
    <name type="scientific">Actinocrinis puniceicyclus</name>
    <dbReference type="NCBI Taxonomy" id="977794"/>
    <lineage>
        <taxon>Bacteria</taxon>
        <taxon>Bacillati</taxon>
        <taxon>Actinomycetota</taxon>
        <taxon>Actinomycetes</taxon>
        <taxon>Catenulisporales</taxon>
        <taxon>Actinospicaceae</taxon>
        <taxon>Actinocrinis</taxon>
    </lineage>
</organism>
<reference evidence="1" key="1">
    <citation type="submission" date="2021-04" db="EMBL/GenBank/DDBJ databases">
        <title>Genome based classification of Actinospica acidithermotolerans sp. nov., an actinobacterium isolated from an Indonesian hot spring.</title>
        <authorList>
            <person name="Kusuma A.B."/>
            <person name="Putra K.E."/>
            <person name="Nafisah S."/>
            <person name="Loh J."/>
            <person name="Nouioui I."/>
            <person name="Goodfellow M."/>
        </authorList>
    </citation>
    <scope>NUCLEOTIDE SEQUENCE</scope>
    <source>
        <strain evidence="1">DSM 45618</strain>
    </source>
</reference>
<dbReference type="EMBL" id="JAGSXH010000161">
    <property type="protein sequence ID" value="MBS2966536.1"/>
    <property type="molecule type" value="Genomic_DNA"/>
</dbReference>
<sequence length="245" mass="24929">MTAIGLLAAKGSPGVTTLAAAMVLARGGVGTAVVEADRAGGDLALLHAVPQSPGLAELAARARRAAVDDDLLSAHLRPLADGMLPSLLAPVDAAGAGAALDLLADRARLLALPDPAHTLVIDLGRVDPASPAAGWLRLCDLLVLVTRGELTGLAHTQALARSLLDSSRPLGFALIDTGPYPPADAEAALDLPCVGVLPYAPKHAARLRDPRHIAAAASSQLVSAAGALFDTVIARRNRQEVLAQK</sequence>
<evidence type="ECO:0008006" key="3">
    <source>
        <dbReference type="Google" id="ProtNLM"/>
    </source>
</evidence>
<dbReference type="AlphaFoldDB" id="A0A8J7WQ88"/>
<dbReference type="Gene3D" id="3.40.50.300">
    <property type="entry name" value="P-loop containing nucleotide triphosphate hydrolases"/>
    <property type="match status" value="1"/>
</dbReference>
<dbReference type="RefSeq" id="WP_211471706.1">
    <property type="nucleotide sequence ID" value="NZ_JAGSXH010000161.1"/>
</dbReference>
<dbReference type="InterPro" id="IPR027417">
    <property type="entry name" value="P-loop_NTPase"/>
</dbReference>
<keyword evidence="2" id="KW-1185">Reference proteome</keyword>
<name>A0A8J7WQ88_9ACTN</name>
<comment type="caution">
    <text evidence="1">The sequence shown here is derived from an EMBL/GenBank/DDBJ whole genome shotgun (WGS) entry which is preliminary data.</text>
</comment>